<dbReference type="AlphaFoldDB" id="A0A9X2F3K1"/>
<protein>
    <submittedName>
        <fullName evidence="3">Aspartate/glutamate racemase family protein</fullName>
    </submittedName>
</protein>
<dbReference type="InterPro" id="IPR015942">
    <property type="entry name" value="Asp/Glu/hydantoin_racemase"/>
</dbReference>
<gene>
    <name evidence="3" type="ORF">NF867_14340</name>
</gene>
<evidence type="ECO:0000256" key="2">
    <source>
        <dbReference type="ARBA" id="ARBA00023235"/>
    </source>
</evidence>
<name>A0A9X2F3K1_9SPHI</name>
<comment type="caution">
    <text evidence="3">The sequence shown here is derived from an EMBL/GenBank/DDBJ whole genome shotgun (WGS) entry which is preliminary data.</text>
</comment>
<dbReference type="GO" id="GO:0047661">
    <property type="term" value="F:amino-acid racemase activity"/>
    <property type="evidence" value="ECO:0007669"/>
    <property type="project" value="InterPro"/>
</dbReference>
<evidence type="ECO:0000256" key="1">
    <source>
        <dbReference type="ARBA" id="ARBA00007847"/>
    </source>
</evidence>
<evidence type="ECO:0000313" key="3">
    <source>
        <dbReference type="EMBL" id="MCO4294042.1"/>
    </source>
</evidence>
<dbReference type="SUPFAM" id="SSF53681">
    <property type="entry name" value="Aspartate/glutamate racemase"/>
    <property type="match status" value="2"/>
</dbReference>
<dbReference type="NCBIfam" id="TIGR00035">
    <property type="entry name" value="asp_race"/>
    <property type="match status" value="1"/>
</dbReference>
<dbReference type="InterPro" id="IPR004380">
    <property type="entry name" value="Asp_race"/>
</dbReference>
<dbReference type="InterPro" id="IPR001920">
    <property type="entry name" value="Asp/Glu_race"/>
</dbReference>
<dbReference type="Pfam" id="PF01177">
    <property type="entry name" value="Asp_Glu_race"/>
    <property type="match status" value="1"/>
</dbReference>
<dbReference type="InterPro" id="IPR033134">
    <property type="entry name" value="Asp/Glu_racemase_AS_2"/>
</dbReference>
<keyword evidence="2" id="KW-0413">Isomerase</keyword>
<sequence length="229" mass="25228">MKKIGLIGGISWVSTADYYRLINEGVNAKLGGLNFAECLIYSFNYADIKKNNDNNDWDNTQKMITKACLTMKNGGVEAIVLCANTMHLIADQLGKNIDLPVIHIASETAKVIEQASLNKVGLLGTKFTMELDFFKNKLAERSIDAVIPAAADRDFIQDTIYYELGKGVIKPETRERYISIINELIQQGAEGVILGCTEIPLIIRQGDVTVPIFDTTLIHSAAAVEFILS</sequence>
<comment type="similarity">
    <text evidence="1">Belongs to the aspartate/glutamate racemases family.</text>
</comment>
<accession>A0A9X2F3K1</accession>
<keyword evidence="4" id="KW-1185">Reference proteome</keyword>
<dbReference type="Gene3D" id="3.40.50.1860">
    <property type="match status" value="2"/>
</dbReference>
<organism evidence="3 4">
    <name type="scientific">Solitalea agri</name>
    <dbReference type="NCBI Taxonomy" id="2953739"/>
    <lineage>
        <taxon>Bacteria</taxon>
        <taxon>Pseudomonadati</taxon>
        <taxon>Bacteroidota</taxon>
        <taxon>Sphingobacteriia</taxon>
        <taxon>Sphingobacteriales</taxon>
        <taxon>Sphingobacteriaceae</taxon>
        <taxon>Solitalea</taxon>
    </lineage>
</organism>
<dbReference type="PANTHER" id="PTHR21198:SF7">
    <property type="entry name" value="ASPARTATE-GLUTAMATE RACEMASE FAMILY"/>
    <property type="match status" value="1"/>
</dbReference>
<dbReference type="PROSITE" id="PS00924">
    <property type="entry name" value="ASP_GLU_RACEMASE_2"/>
    <property type="match status" value="1"/>
</dbReference>
<proteinExistence type="inferred from homology"/>
<dbReference type="EMBL" id="JAMWYS010000052">
    <property type="protein sequence ID" value="MCO4294042.1"/>
    <property type="molecule type" value="Genomic_DNA"/>
</dbReference>
<dbReference type="PANTHER" id="PTHR21198">
    <property type="entry name" value="GLUTAMATE RACEMASE"/>
    <property type="match status" value="1"/>
</dbReference>
<evidence type="ECO:0000313" key="4">
    <source>
        <dbReference type="Proteomes" id="UP001155182"/>
    </source>
</evidence>
<dbReference type="RefSeq" id="WP_252588881.1">
    <property type="nucleotide sequence ID" value="NZ_JAMWYS010000052.1"/>
</dbReference>
<reference evidence="3" key="1">
    <citation type="submission" date="2022-06" db="EMBL/GenBank/DDBJ databases">
        <title>Solitalea sp. MAHUQ-68 isolated from rhizospheric soil.</title>
        <authorList>
            <person name="Huq M.A."/>
        </authorList>
    </citation>
    <scope>NUCLEOTIDE SEQUENCE</scope>
    <source>
        <strain evidence="3">MAHUQ-68</strain>
    </source>
</reference>
<dbReference type="Proteomes" id="UP001155182">
    <property type="component" value="Unassembled WGS sequence"/>
</dbReference>